<sequence>MEDVDSTVANSIRRAYKAWKRIMHVVCDNSAIERISRVGFLAEIESNKSGQNVRLLRRQIWQLYGELMISDQLPHMNQVMHDIVIELTDGSKTEADMCTQLATEVCNRKHIPIPRGSKQLSLSYMFICKSLLTIVRIASARHLLKQAAATSVVYGENTDIFEELESLLVLGSGEKKWQAVGFQGKDPSTDFRRTGMVGLRFILHMAKYQPDDTTLIISESRTDIGTDIWYPFALAAIHTVDLLLRLPEYRFMETFIYRCGFIHSTDNVLASFYRLCGYILIEYHESWKKDVTAGKYVTIMDFEQSFKRFSMSLDL</sequence>
<dbReference type="EMBL" id="KV453841">
    <property type="protein sequence ID" value="ODV91460.1"/>
    <property type="molecule type" value="Genomic_DNA"/>
</dbReference>
<dbReference type="PANTHER" id="PTHR12771">
    <property type="entry name" value="ENGULFMENT AND CELL MOTILITY"/>
    <property type="match status" value="1"/>
</dbReference>
<name>A0A1E4TI64_9ASCO</name>
<organism evidence="2 3">
    <name type="scientific">Tortispora caseinolytica NRRL Y-17796</name>
    <dbReference type="NCBI Taxonomy" id="767744"/>
    <lineage>
        <taxon>Eukaryota</taxon>
        <taxon>Fungi</taxon>
        <taxon>Dikarya</taxon>
        <taxon>Ascomycota</taxon>
        <taxon>Saccharomycotina</taxon>
        <taxon>Trigonopsidomycetes</taxon>
        <taxon>Trigonopsidales</taxon>
        <taxon>Trigonopsidaceae</taxon>
        <taxon>Tortispora</taxon>
    </lineage>
</organism>
<dbReference type="InterPro" id="IPR050868">
    <property type="entry name" value="ELMO_domain-containing"/>
</dbReference>
<evidence type="ECO:0000259" key="1">
    <source>
        <dbReference type="PROSITE" id="PS51335"/>
    </source>
</evidence>
<dbReference type="AlphaFoldDB" id="A0A1E4TI64"/>
<feature type="domain" description="ELMO" evidence="1">
    <location>
        <begin position="156"/>
        <end position="315"/>
    </location>
</feature>
<evidence type="ECO:0000313" key="3">
    <source>
        <dbReference type="Proteomes" id="UP000095023"/>
    </source>
</evidence>
<proteinExistence type="predicted"/>
<reference evidence="3" key="1">
    <citation type="submission" date="2016-02" db="EMBL/GenBank/DDBJ databases">
        <title>Comparative genomics of biotechnologically important yeasts.</title>
        <authorList>
            <consortium name="DOE Joint Genome Institute"/>
            <person name="Riley R."/>
            <person name="Haridas S."/>
            <person name="Wolfe K.H."/>
            <person name="Lopes M.R."/>
            <person name="Hittinger C.T."/>
            <person name="Goker M."/>
            <person name="Salamov A."/>
            <person name="Wisecaver J."/>
            <person name="Long T.M."/>
            <person name="Aerts A.L."/>
            <person name="Barry K."/>
            <person name="Choi C."/>
            <person name="Clum A."/>
            <person name="Coughlan A.Y."/>
            <person name="Deshpande S."/>
            <person name="Douglass A.P."/>
            <person name="Hanson S.J."/>
            <person name="Klenk H.-P."/>
            <person name="Labutti K."/>
            <person name="Lapidus A."/>
            <person name="Lindquist E."/>
            <person name="Lipzen A."/>
            <person name="Meier-Kolthoff J.P."/>
            <person name="Ohm R.A."/>
            <person name="Otillar R.P."/>
            <person name="Pangilinan J."/>
            <person name="Peng Y."/>
            <person name="Rokas A."/>
            <person name="Rosa C.A."/>
            <person name="Scheuner C."/>
            <person name="Sibirny A.A."/>
            <person name="Slot J.C."/>
            <person name="Stielow J.B."/>
            <person name="Sun H."/>
            <person name="Kurtzman C.P."/>
            <person name="Blackwell M."/>
            <person name="Jeffries T.W."/>
            <person name="Grigoriev I.V."/>
        </authorList>
    </citation>
    <scope>NUCLEOTIDE SEQUENCE [LARGE SCALE GENOMIC DNA]</scope>
    <source>
        <strain evidence="3">NRRL Y-17796</strain>
    </source>
</reference>
<protein>
    <recommendedName>
        <fullName evidence="1">ELMO domain-containing protein</fullName>
    </recommendedName>
</protein>
<dbReference type="Pfam" id="PF04727">
    <property type="entry name" value="ELMO_CED12"/>
    <property type="match status" value="1"/>
</dbReference>
<dbReference type="Proteomes" id="UP000095023">
    <property type="component" value="Unassembled WGS sequence"/>
</dbReference>
<keyword evidence="3" id="KW-1185">Reference proteome</keyword>
<evidence type="ECO:0000313" key="2">
    <source>
        <dbReference type="EMBL" id="ODV91460.1"/>
    </source>
</evidence>
<dbReference type="PANTHER" id="PTHR12771:SF51">
    <property type="entry name" value="LD01482P"/>
    <property type="match status" value="1"/>
</dbReference>
<dbReference type="OrthoDB" id="67155at2759"/>
<dbReference type="InterPro" id="IPR006816">
    <property type="entry name" value="ELMO_dom"/>
</dbReference>
<gene>
    <name evidence="2" type="ORF">CANCADRAFT_30</name>
</gene>
<accession>A0A1E4TI64</accession>
<dbReference type="PROSITE" id="PS51335">
    <property type="entry name" value="ELMO"/>
    <property type="match status" value="1"/>
</dbReference>